<organism evidence="2 3">
    <name type="scientific">Colocasia esculenta</name>
    <name type="common">Wild taro</name>
    <name type="synonym">Arum esculentum</name>
    <dbReference type="NCBI Taxonomy" id="4460"/>
    <lineage>
        <taxon>Eukaryota</taxon>
        <taxon>Viridiplantae</taxon>
        <taxon>Streptophyta</taxon>
        <taxon>Embryophyta</taxon>
        <taxon>Tracheophyta</taxon>
        <taxon>Spermatophyta</taxon>
        <taxon>Magnoliopsida</taxon>
        <taxon>Liliopsida</taxon>
        <taxon>Araceae</taxon>
        <taxon>Aroideae</taxon>
        <taxon>Colocasieae</taxon>
        <taxon>Colocasia</taxon>
    </lineage>
</organism>
<feature type="region of interest" description="Disordered" evidence="1">
    <location>
        <begin position="1"/>
        <end position="78"/>
    </location>
</feature>
<evidence type="ECO:0000313" key="3">
    <source>
        <dbReference type="Proteomes" id="UP000652761"/>
    </source>
</evidence>
<gene>
    <name evidence="2" type="ORF">Taro_048863</name>
</gene>
<dbReference type="Proteomes" id="UP000652761">
    <property type="component" value="Unassembled WGS sequence"/>
</dbReference>
<accession>A0A843X9C2</accession>
<evidence type="ECO:0000256" key="1">
    <source>
        <dbReference type="SAM" id="MobiDB-lite"/>
    </source>
</evidence>
<proteinExistence type="predicted"/>
<dbReference type="EMBL" id="NMUH01006739">
    <property type="protein sequence ID" value="MQM15910.1"/>
    <property type="molecule type" value="Genomic_DNA"/>
</dbReference>
<comment type="caution">
    <text evidence="2">The sequence shown here is derived from an EMBL/GenBank/DDBJ whole genome shotgun (WGS) entry which is preliminary data.</text>
</comment>
<reference evidence="2" key="1">
    <citation type="submission" date="2017-07" db="EMBL/GenBank/DDBJ databases">
        <title>Taro Niue Genome Assembly and Annotation.</title>
        <authorList>
            <person name="Atibalentja N."/>
            <person name="Keating K."/>
            <person name="Fields C.J."/>
        </authorList>
    </citation>
    <scope>NUCLEOTIDE SEQUENCE</scope>
    <source>
        <strain evidence="2">Niue_2</strain>
        <tissue evidence="2">Leaf</tissue>
    </source>
</reference>
<evidence type="ECO:0000313" key="2">
    <source>
        <dbReference type="EMBL" id="MQM15910.1"/>
    </source>
</evidence>
<dbReference type="AlphaFoldDB" id="A0A843X9C2"/>
<sequence length="78" mass="8587">MNSCDSESLPEESRGERAQASLLENEEPNPRRAFMTLRSPPPCSTRRSTAPHQPPALRQARTAEGGEGELLLLGEDKE</sequence>
<feature type="compositionally biased region" description="Low complexity" evidence="1">
    <location>
        <begin position="69"/>
        <end position="78"/>
    </location>
</feature>
<protein>
    <submittedName>
        <fullName evidence="2">Uncharacterized protein</fullName>
    </submittedName>
</protein>
<name>A0A843X9C2_COLES</name>
<keyword evidence="3" id="KW-1185">Reference proteome</keyword>